<name>A0A811ULS3_CERCA</name>
<gene>
    <name evidence="1" type="ORF">CCAP1982_LOCUS7395</name>
</gene>
<evidence type="ECO:0000313" key="2">
    <source>
        <dbReference type="Proteomes" id="UP000606786"/>
    </source>
</evidence>
<reference evidence="1" key="1">
    <citation type="submission" date="2020-11" db="EMBL/GenBank/DDBJ databases">
        <authorList>
            <person name="Whitehead M."/>
        </authorList>
    </citation>
    <scope>NUCLEOTIDE SEQUENCE</scope>
    <source>
        <strain evidence="1">EGII</strain>
    </source>
</reference>
<proteinExistence type="predicted"/>
<comment type="caution">
    <text evidence="1">The sequence shown here is derived from an EMBL/GenBank/DDBJ whole genome shotgun (WGS) entry which is preliminary data.</text>
</comment>
<dbReference type="EMBL" id="CAJHJT010000012">
    <property type="protein sequence ID" value="CAD6998846.1"/>
    <property type="molecule type" value="Genomic_DNA"/>
</dbReference>
<keyword evidence="2" id="KW-1185">Reference proteome</keyword>
<evidence type="ECO:0000313" key="1">
    <source>
        <dbReference type="EMBL" id="CAD6998846.1"/>
    </source>
</evidence>
<protein>
    <submittedName>
        <fullName evidence="1">(Mediterranean fruit fly) hypothetical protein</fullName>
    </submittedName>
</protein>
<accession>A0A811ULS3</accession>
<dbReference type="Proteomes" id="UP000606786">
    <property type="component" value="Unassembled WGS sequence"/>
</dbReference>
<dbReference type="AlphaFoldDB" id="A0A811ULS3"/>
<sequence length="62" mass="6825">MLVAASTLTACSSSYMQHATQDSYVGHQHSLFRVVLQMQASELLRQANEPARTAGETVLEMQ</sequence>
<organism evidence="1 2">
    <name type="scientific">Ceratitis capitata</name>
    <name type="common">Mediterranean fruit fly</name>
    <name type="synonym">Tephritis capitata</name>
    <dbReference type="NCBI Taxonomy" id="7213"/>
    <lineage>
        <taxon>Eukaryota</taxon>
        <taxon>Metazoa</taxon>
        <taxon>Ecdysozoa</taxon>
        <taxon>Arthropoda</taxon>
        <taxon>Hexapoda</taxon>
        <taxon>Insecta</taxon>
        <taxon>Pterygota</taxon>
        <taxon>Neoptera</taxon>
        <taxon>Endopterygota</taxon>
        <taxon>Diptera</taxon>
        <taxon>Brachycera</taxon>
        <taxon>Muscomorpha</taxon>
        <taxon>Tephritoidea</taxon>
        <taxon>Tephritidae</taxon>
        <taxon>Ceratitis</taxon>
        <taxon>Ceratitis</taxon>
    </lineage>
</organism>